<dbReference type="InterPro" id="IPR001633">
    <property type="entry name" value="EAL_dom"/>
</dbReference>
<dbReference type="Gene3D" id="3.20.20.450">
    <property type="entry name" value="EAL domain"/>
    <property type="match status" value="1"/>
</dbReference>
<evidence type="ECO:0000259" key="3">
    <source>
        <dbReference type="PROSITE" id="PS50113"/>
    </source>
</evidence>
<dbReference type="PROSITE" id="PS50883">
    <property type="entry name" value="EAL"/>
    <property type="match status" value="1"/>
</dbReference>
<protein>
    <recommendedName>
        <fullName evidence="8">GGDEF domain-containing protein</fullName>
    </recommendedName>
</protein>
<keyword evidence="7" id="KW-1185">Reference proteome</keyword>
<dbReference type="InterPro" id="IPR013656">
    <property type="entry name" value="PAS_4"/>
</dbReference>
<evidence type="ECO:0000259" key="2">
    <source>
        <dbReference type="PROSITE" id="PS50112"/>
    </source>
</evidence>
<feature type="domain" description="PAC" evidence="3">
    <location>
        <begin position="216"/>
        <end position="267"/>
    </location>
</feature>
<dbReference type="Pfam" id="PF00990">
    <property type="entry name" value="GGDEF"/>
    <property type="match status" value="1"/>
</dbReference>
<gene>
    <name evidence="6" type="ORF">Athai_00170</name>
</gene>
<dbReference type="SMART" id="SM00052">
    <property type="entry name" value="EAL"/>
    <property type="match status" value="1"/>
</dbReference>
<dbReference type="InterPro" id="IPR035919">
    <property type="entry name" value="EAL_sf"/>
</dbReference>
<dbReference type="SMART" id="SM00267">
    <property type="entry name" value="GGDEF"/>
    <property type="match status" value="1"/>
</dbReference>
<name>A0A7R7DJ07_9ACTN</name>
<dbReference type="InterPro" id="IPR043128">
    <property type="entry name" value="Rev_trsase/Diguanyl_cyclase"/>
</dbReference>
<organism evidence="6 7">
    <name type="scientific">Actinocatenispora thailandica</name>
    <dbReference type="NCBI Taxonomy" id="227318"/>
    <lineage>
        <taxon>Bacteria</taxon>
        <taxon>Bacillati</taxon>
        <taxon>Actinomycetota</taxon>
        <taxon>Actinomycetes</taxon>
        <taxon>Micromonosporales</taxon>
        <taxon>Micromonosporaceae</taxon>
        <taxon>Actinocatenispora</taxon>
    </lineage>
</organism>
<dbReference type="PROSITE" id="PS50887">
    <property type="entry name" value="GGDEF"/>
    <property type="match status" value="1"/>
</dbReference>
<dbReference type="Pfam" id="PF00563">
    <property type="entry name" value="EAL"/>
    <property type="match status" value="1"/>
</dbReference>
<feature type="compositionally biased region" description="Gly residues" evidence="1">
    <location>
        <begin position="294"/>
        <end position="314"/>
    </location>
</feature>
<dbReference type="Pfam" id="PF08448">
    <property type="entry name" value="PAS_4"/>
    <property type="match status" value="1"/>
</dbReference>
<feature type="domain" description="EAL" evidence="4">
    <location>
        <begin position="497"/>
        <end position="760"/>
    </location>
</feature>
<feature type="domain" description="GGDEF" evidence="5">
    <location>
        <begin position="356"/>
        <end position="488"/>
    </location>
</feature>
<dbReference type="PROSITE" id="PS50112">
    <property type="entry name" value="PAS"/>
    <property type="match status" value="1"/>
</dbReference>
<dbReference type="SUPFAM" id="SSF55785">
    <property type="entry name" value="PYP-like sensor domain (PAS domain)"/>
    <property type="match status" value="1"/>
</dbReference>
<evidence type="ECO:0008006" key="8">
    <source>
        <dbReference type="Google" id="ProtNLM"/>
    </source>
</evidence>
<evidence type="ECO:0000256" key="1">
    <source>
        <dbReference type="SAM" id="MobiDB-lite"/>
    </source>
</evidence>
<evidence type="ECO:0000313" key="7">
    <source>
        <dbReference type="Proteomes" id="UP000611640"/>
    </source>
</evidence>
<dbReference type="SUPFAM" id="SSF141868">
    <property type="entry name" value="EAL domain-like"/>
    <property type="match status" value="1"/>
</dbReference>
<sequence>MTREVDARRTRFTKRWARGIADRAFVPMSSDELVGYLADLSDRIVALHHADTFDPEQARQVGAALVAADVTDSGALGLTLTLLTADPLTATAGTPKRRREIRAALADGFAAALRERTLAEQESIRLALVDARRQAEQALSVSQARFQAVFSEAAIGIALIDDEHHIADANQALADLLGREPDQLAGHDLDEYAHPQDAAAVRSAVAGLFAGAPTPVQLERRFSGRDGALVWGRITLTMIEAPAGHQYAVAMIEDSTERRLLEARLEYQAWHDPLTGLANRELLLKRLDEMLTGKEGGTGDPGRNGGTGSAGGTGLAGSAGGTGLAGSAGGTGLAGSAGGTGLAGSAGGTGLAGSAGGVGLCYLDLDGFKAVNDSYGHETGDGVLVAVAQRLDLALRQTGCLVARTGGDEFVILIDDPDSEPVRCAERALAALHDPLRVGGHELSVSACVGVVDRIADRFTAADLMQAADTTLYWAKSEGTDRLAVFDPDRHAREVARYSLAAAMPAAVEHGEFVVEYQPLVGLADDRLRGVEALVRWRHPELGWLPPDRFINLAEETGAIVPLGRWVLRSACEQAQRWQEIAADDFFVSVNLAVRQAHEKHLTDEVSEVLSSTGLPADRLVLELTESAIMGPAAEPLRALHALTDMGVRLAIDDFGTGYSNLAYLRRLPVHALKIAGSFVSGMADATDNGVGGPDPVDERIVETLVELAHALDLTVIAEGVETVGQASRLREFGCDVGQGWHFARPGAPEAITARLVAERNGQR</sequence>
<dbReference type="CDD" id="cd00130">
    <property type="entry name" value="PAS"/>
    <property type="match status" value="1"/>
</dbReference>
<dbReference type="Gene3D" id="3.30.450.20">
    <property type="entry name" value="PAS domain"/>
    <property type="match status" value="1"/>
</dbReference>
<dbReference type="Proteomes" id="UP000611640">
    <property type="component" value="Chromosome"/>
</dbReference>
<dbReference type="InterPro" id="IPR029787">
    <property type="entry name" value="Nucleotide_cyclase"/>
</dbReference>
<dbReference type="NCBIfam" id="TIGR00229">
    <property type="entry name" value="sensory_box"/>
    <property type="match status" value="1"/>
</dbReference>
<dbReference type="PANTHER" id="PTHR44757:SF2">
    <property type="entry name" value="BIOFILM ARCHITECTURE MAINTENANCE PROTEIN MBAA"/>
    <property type="match status" value="1"/>
</dbReference>
<accession>A0A7R7DJ07</accession>
<feature type="domain" description="PAS" evidence="2">
    <location>
        <begin position="142"/>
        <end position="212"/>
    </location>
</feature>
<dbReference type="InterPro" id="IPR000014">
    <property type="entry name" value="PAS"/>
</dbReference>
<dbReference type="RefSeq" id="WP_203959557.1">
    <property type="nucleotide sequence ID" value="NZ_AP023355.1"/>
</dbReference>
<proteinExistence type="predicted"/>
<dbReference type="KEGG" id="atl:Athai_00170"/>
<dbReference type="SMART" id="SM00091">
    <property type="entry name" value="PAS"/>
    <property type="match status" value="1"/>
</dbReference>
<dbReference type="EMBL" id="AP023355">
    <property type="protein sequence ID" value="BCJ32514.1"/>
    <property type="molecule type" value="Genomic_DNA"/>
</dbReference>
<evidence type="ECO:0000259" key="4">
    <source>
        <dbReference type="PROSITE" id="PS50883"/>
    </source>
</evidence>
<dbReference type="PANTHER" id="PTHR44757">
    <property type="entry name" value="DIGUANYLATE CYCLASE DGCP"/>
    <property type="match status" value="1"/>
</dbReference>
<dbReference type="InterPro" id="IPR000160">
    <property type="entry name" value="GGDEF_dom"/>
</dbReference>
<dbReference type="CDD" id="cd01948">
    <property type="entry name" value="EAL"/>
    <property type="match status" value="1"/>
</dbReference>
<dbReference type="InterPro" id="IPR035965">
    <property type="entry name" value="PAS-like_dom_sf"/>
</dbReference>
<dbReference type="SUPFAM" id="SSF55073">
    <property type="entry name" value="Nucleotide cyclase"/>
    <property type="match status" value="1"/>
</dbReference>
<dbReference type="PROSITE" id="PS50113">
    <property type="entry name" value="PAC"/>
    <property type="match status" value="1"/>
</dbReference>
<dbReference type="InterPro" id="IPR000700">
    <property type="entry name" value="PAS-assoc_C"/>
</dbReference>
<reference evidence="6 7" key="1">
    <citation type="submission" date="2020-08" db="EMBL/GenBank/DDBJ databases">
        <title>Whole genome shotgun sequence of Actinocatenispora thailandica NBRC 105041.</title>
        <authorList>
            <person name="Komaki H."/>
            <person name="Tamura T."/>
        </authorList>
    </citation>
    <scope>NUCLEOTIDE SEQUENCE [LARGE SCALE GENOMIC DNA]</scope>
    <source>
        <strain evidence="6 7">NBRC 105041</strain>
    </source>
</reference>
<dbReference type="NCBIfam" id="TIGR00254">
    <property type="entry name" value="GGDEF"/>
    <property type="match status" value="1"/>
</dbReference>
<feature type="region of interest" description="Disordered" evidence="1">
    <location>
        <begin position="293"/>
        <end position="314"/>
    </location>
</feature>
<evidence type="ECO:0000313" key="6">
    <source>
        <dbReference type="EMBL" id="BCJ32514.1"/>
    </source>
</evidence>
<dbReference type="InterPro" id="IPR052155">
    <property type="entry name" value="Biofilm_reg_signaling"/>
</dbReference>
<evidence type="ECO:0000259" key="5">
    <source>
        <dbReference type="PROSITE" id="PS50887"/>
    </source>
</evidence>
<dbReference type="CDD" id="cd01949">
    <property type="entry name" value="GGDEF"/>
    <property type="match status" value="1"/>
</dbReference>
<dbReference type="Gene3D" id="3.30.70.270">
    <property type="match status" value="1"/>
</dbReference>
<dbReference type="AlphaFoldDB" id="A0A7R7DJ07"/>